<sequence length="62" mass="6089">MLGIEGATVKDIAEAVELAQAEVKAIKAAMRAQKGSLDLPAAKSSAAGNGESDSMGSGSQVA</sequence>
<dbReference type="Proteomes" id="UP000234342">
    <property type="component" value="Unassembled WGS sequence"/>
</dbReference>
<dbReference type="AlphaFoldDB" id="A0A2H1KT59"/>
<dbReference type="RefSeq" id="WP_101644794.1">
    <property type="nucleotide sequence ID" value="NZ_FXZE01000033.1"/>
</dbReference>
<dbReference type="EMBL" id="FXZE01000033">
    <property type="protein sequence ID" value="SMY02993.1"/>
    <property type="molecule type" value="Genomic_DNA"/>
</dbReference>
<protein>
    <submittedName>
        <fullName evidence="2">Uncharacterized protein</fullName>
    </submittedName>
</protein>
<feature type="compositionally biased region" description="Polar residues" evidence="1">
    <location>
        <begin position="51"/>
        <end position="62"/>
    </location>
</feature>
<evidence type="ECO:0000313" key="3">
    <source>
        <dbReference type="Proteomes" id="UP000234342"/>
    </source>
</evidence>
<proteinExistence type="predicted"/>
<gene>
    <name evidence="2" type="ORF">BANT10_03467</name>
</gene>
<name>A0A2H1KT59_9MICO</name>
<keyword evidence="3" id="KW-1185">Reference proteome</keyword>
<evidence type="ECO:0000313" key="2">
    <source>
        <dbReference type="EMBL" id="SMY02993.1"/>
    </source>
</evidence>
<reference evidence="3" key="1">
    <citation type="submission" date="2017-03" db="EMBL/GenBank/DDBJ databases">
        <authorList>
            <person name="Monnet C."/>
        </authorList>
    </citation>
    <scope>NUCLEOTIDE SEQUENCE [LARGE SCALE GENOMIC DNA]</scope>
    <source>
        <strain evidence="3">P10</strain>
    </source>
</reference>
<organism evidence="2 3">
    <name type="scientific">Brevibacterium antiquum</name>
    <dbReference type="NCBI Taxonomy" id="234835"/>
    <lineage>
        <taxon>Bacteria</taxon>
        <taxon>Bacillati</taxon>
        <taxon>Actinomycetota</taxon>
        <taxon>Actinomycetes</taxon>
        <taxon>Micrococcales</taxon>
        <taxon>Brevibacteriaceae</taxon>
        <taxon>Brevibacterium</taxon>
    </lineage>
</organism>
<evidence type="ECO:0000256" key="1">
    <source>
        <dbReference type="SAM" id="MobiDB-lite"/>
    </source>
</evidence>
<feature type="region of interest" description="Disordered" evidence="1">
    <location>
        <begin position="33"/>
        <end position="62"/>
    </location>
</feature>
<accession>A0A2H1KT59</accession>